<dbReference type="AlphaFoldDB" id="A0A8X7BZ01"/>
<dbReference type="EMBL" id="BMAV01006354">
    <property type="protein sequence ID" value="GFY48213.1"/>
    <property type="molecule type" value="Genomic_DNA"/>
</dbReference>
<evidence type="ECO:0000313" key="1">
    <source>
        <dbReference type="EMBL" id="GFY48213.1"/>
    </source>
</evidence>
<gene>
    <name evidence="1" type="ORF">TNIN_218151</name>
</gene>
<proteinExistence type="predicted"/>
<comment type="caution">
    <text evidence="1">The sequence shown here is derived from an EMBL/GenBank/DDBJ whole genome shotgun (WGS) entry which is preliminary data.</text>
</comment>
<dbReference type="Proteomes" id="UP000886998">
    <property type="component" value="Unassembled WGS sequence"/>
</dbReference>
<protein>
    <submittedName>
        <fullName evidence="1">Uncharacterized protein</fullName>
    </submittedName>
</protein>
<organism evidence="1 2">
    <name type="scientific">Trichonephila inaurata madagascariensis</name>
    <dbReference type="NCBI Taxonomy" id="2747483"/>
    <lineage>
        <taxon>Eukaryota</taxon>
        <taxon>Metazoa</taxon>
        <taxon>Ecdysozoa</taxon>
        <taxon>Arthropoda</taxon>
        <taxon>Chelicerata</taxon>
        <taxon>Arachnida</taxon>
        <taxon>Araneae</taxon>
        <taxon>Araneomorphae</taxon>
        <taxon>Entelegynae</taxon>
        <taxon>Araneoidea</taxon>
        <taxon>Nephilidae</taxon>
        <taxon>Trichonephila</taxon>
        <taxon>Trichonephila inaurata</taxon>
    </lineage>
</organism>
<evidence type="ECO:0000313" key="2">
    <source>
        <dbReference type="Proteomes" id="UP000886998"/>
    </source>
</evidence>
<keyword evidence="2" id="KW-1185">Reference proteome</keyword>
<sequence>MQEGQPKPGTSSASSCAFPRFPAFFGEDGLAAFKPVQEPMKMRLYGTVSFLLRKLNTFYVNVKSDQFALTISEDVNVFTLTQNPVFKEIETSDVKAFLDIKKSKKD</sequence>
<reference evidence="1" key="1">
    <citation type="submission" date="2020-08" db="EMBL/GenBank/DDBJ databases">
        <title>Multicomponent nature underlies the extraordinary mechanical properties of spider dragline silk.</title>
        <authorList>
            <person name="Kono N."/>
            <person name="Nakamura H."/>
            <person name="Mori M."/>
            <person name="Yoshida Y."/>
            <person name="Ohtoshi R."/>
            <person name="Malay A.D."/>
            <person name="Moran D.A.P."/>
            <person name="Tomita M."/>
            <person name="Numata K."/>
            <person name="Arakawa K."/>
        </authorList>
    </citation>
    <scope>NUCLEOTIDE SEQUENCE</scope>
</reference>
<accession>A0A8X7BZ01</accession>
<name>A0A8X7BZ01_9ARAC</name>